<dbReference type="Proteomes" id="UP000244016">
    <property type="component" value="Unassembled WGS sequence"/>
</dbReference>
<evidence type="ECO:0000256" key="4">
    <source>
        <dbReference type="ARBA" id="ARBA00022989"/>
    </source>
</evidence>
<sequence>MTYPVQGSFPYAEKVEPLGKLIFHLGMSLLVAALAGILGIAFVPAGSPLFFLAVVVELAMIVGAVIVRARGGAVGYGFLYAFTAVTGFALAFPVYAYVSVLGGQLVAAAAGITAVSFLVLSAYASRAESDFSFLGGFLLVGTIGLVLVGLLGLFLPMGPLVNYVYTIGGIAIFTGWILYDISQYRNGIPARDLPMAVVNVFLDVVNLFLFILRLMAILTGNSRS</sequence>
<comment type="caution">
    <text evidence="7">The sequence shown here is derived from an EMBL/GenBank/DDBJ whole genome shotgun (WGS) entry which is preliminary data.</text>
</comment>
<evidence type="ECO:0000256" key="3">
    <source>
        <dbReference type="ARBA" id="ARBA00022692"/>
    </source>
</evidence>
<dbReference type="PANTHER" id="PTHR23291">
    <property type="entry name" value="BAX INHIBITOR-RELATED"/>
    <property type="match status" value="1"/>
</dbReference>
<name>A0A2T5G742_9BACL</name>
<evidence type="ECO:0000313" key="7">
    <source>
        <dbReference type="EMBL" id="PTQ52011.1"/>
    </source>
</evidence>
<comment type="similarity">
    <text evidence="2 6">Belongs to the BI1 family.</text>
</comment>
<evidence type="ECO:0000313" key="8">
    <source>
        <dbReference type="Proteomes" id="UP000244016"/>
    </source>
</evidence>
<evidence type="ECO:0000256" key="5">
    <source>
        <dbReference type="ARBA" id="ARBA00023136"/>
    </source>
</evidence>
<gene>
    <name evidence="7" type="ORF">BLITH_0978</name>
</gene>
<dbReference type="GO" id="GO:0005886">
    <property type="term" value="C:plasma membrane"/>
    <property type="evidence" value="ECO:0007669"/>
    <property type="project" value="TreeGrafter"/>
</dbReference>
<feature type="transmembrane region" description="Helical" evidence="6">
    <location>
        <begin position="104"/>
        <end position="124"/>
    </location>
</feature>
<feature type="transmembrane region" description="Helical" evidence="6">
    <location>
        <begin position="49"/>
        <end position="67"/>
    </location>
</feature>
<keyword evidence="3 6" id="KW-0812">Transmembrane</keyword>
<evidence type="ECO:0000256" key="1">
    <source>
        <dbReference type="ARBA" id="ARBA00004141"/>
    </source>
</evidence>
<evidence type="ECO:0000256" key="6">
    <source>
        <dbReference type="RuleBase" id="RU004379"/>
    </source>
</evidence>
<dbReference type="Pfam" id="PF01027">
    <property type="entry name" value="Bax1-I"/>
    <property type="match status" value="1"/>
</dbReference>
<dbReference type="AlphaFoldDB" id="A0A2T5G742"/>
<feature type="transmembrane region" description="Helical" evidence="6">
    <location>
        <begin position="131"/>
        <end position="154"/>
    </location>
</feature>
<comment type="subcellular location">
    <subcellularLocation>
        <location evidence="1">Membrane</location>
        <topology evidence="1">Multi-pass membrane protein</topology>
    </subcellularLocation>
</comment>
<feature type="transmembrane region" description="Helical" evidence="6">
    <location>
        <begin position="193"/>
        <end position="218"/>
    </location>
</feature>
<feature type="transmembrane region" description="Helical" evidence="6">
    <location>
        <begin position="160"/>
        <end position="181"/>
    </location>
</feature>
<protein>
    <submittedName>
        <fullName evidence="7">Putative TEGT family carrier/transport protein</fullName>
    </submittedName>
</protein>
<feature type="transmembrane region" description="Helical" evidence="6">
    <location>
        <begin position="79"/>
        <end position="98"/>
    </location>
</feature>
<keyword evidence="4 6" id="KW-1133">Transmembrane helix</keyword>
<dbReference type="InterPro" id="IPR006214">
    <property type="entry name" value="Bax_inhibitor_1-related"/>
</dbReference>
<dbReference type="EMBL" id="PEBW01000003">
    <property type="protein sequence ID" value="PTQ52011.1"/>
    <property type="molecule type" value="Genomic_DNA"/>
</dbReference>
<accession>A0A2T5G742</accession>
<reference evidence="7 8" key="1">
    <citation type="submission" date="2017-08" db="EMBL/GenBank/DDBJ databases">
        <title>Burning lignite coal seam in the remote Altai Mountains harbors a hydrogen-driven thermophilic microbial community.</title>
        <authorList>
            <person name="Kadnikov V.V."/>
            <person name="Mardanov A.V."/>
            <person name="Ivasenko D."/>
            <person name="Beletsky A.V."/>
            <person name="Karnachuk O.V."/>
            <person name="Ravin N.V."/>
        </authorList>
    </citation>
    <scope>NUCLEOTIDE SEQUENCE [LARGE SCALE GENOMIC DNA]</scope>
    <source>
        <strain evidence="7">AL31</strain>
    </source>
</reference>
<keyword evidence="5 6" id="KW-0472">Membrane</keyword>
<dbReference type="PANTHER" id="PTHR23291:SF50">
    <property type="entry name" value="PROTEIN LIFEGUARD 4"/>
    <property type="match status" value="1"/>
</dbReference>
<proteinExistence type="inferred from homology"/>
<evidence type="ECO:0000256" key="2">
    <source>
        <dbReference type="ARBA" id="ARBA00010350"/>
    </source>
</evidence>
<feature type="transmembrane region" description="Helical" evidence="6">
    <location>
        <begin position="21"/>
        <end position="43"/>
    </location>
</feature>
<organism evidence="7 8">
    <name type="scientific">Brockia lithotrophica</name>
    <dbReference type="NCBI Taxonomy" id="933949"/>
    <lineage>
        <taxon>Bacteria</taxon>
        <taxon>Bacillati</taxon>
        <taxon>Bacillota</taxon>
        <taxon>Bacilli</taxon>
        <taxon>Bacillales</taxon>
        <taxon>Bacillales Family X. Incertae Sedis</taxon>
        <taxon>Brockia</taxon>
    </lineage>
</organism>